<dbReference type="AlphaFoldDB" id="U4LH16"/>
<dbReference type="FunFam" id="3.60.21.10:FF:000035">
    <property type="entry name" value="Lariat debranching enzyme"/>
    <property type="match status" value="1"/>
</dbReference>
<dbReference type="Pfam" id="PF05011">
    <property type="entry name" value="DBR1"/>
    <property type="match status" value="1"/>
</dbReference>
<evidence type="ECO:0000256" key="8">
    <source>
        <dbReference type="ARBA" id="ARBA00022801"/>
    </source>
</evidence>
<evidence type="ECO:0000256" key="10">
    <source>
        <dbReference type="ARBA" id="ARBA00023004"/>
    </source>
</evidence>
<feature type="compositionally biased region" description="Gly residues" evidence="13">
    <location>
        <begin position="617"/>
        <end position="650"/>
    </location>
</feature>
<feature type="domain" description="Lariat debranching enzyme C-terminal" evidence="14">
    <location>
        <begin position="440"/>
        <end position="583"/>
    </location>
</feature>
<dbReference type="eggNOG" id="KOG2863">
    <property type="taxonomic scope" value="Eukaryota"/>
</dbReference>
<evidence type="ECO:0000256" key="7">
    <source>
        <dbReference type="ARBA" id="ARBA00022723"/>
    </source>
</evidence>
<feature type="compositionally biased region" description="Acidic residues" evidence="13">
    <location>
        <begin position="341"/>
        <end position="351"/>
    </location>
</feature>
<evidence type="ECO:0000313" key="15">
    <source>
        <dbReference type="EMBL" id="CCX30792.1"/>
    </source>
</evidence>
<evidence type="ECO:0000256" key="5">
    <source>
        <dbReference type="ARBA" id="ARBA00006045"/>
    </source>
</evidence>
<comment type="cofactor">
    <cofactor evidence="1">
        <name>Mn(2+)</name>
        <dbReference type="ChEBI" id="CHEBI:29035"/>
    </cofactor>
</comment>
<keyword evidence="16" id="KW-1185">Reference proteome</keyword>
<keyword evidence="8" id="KW-0378">Hydrolase</keyword>
<gene>
    <name evidence="15" type="ORF">PCON_09195</name>
</gene>
<dbReference type="InterPro" id="IPR007708">
    <property type="entry name" value="DBR1_C"/>
</dbReference>
<dbReference type="CDD" id="cd00844">
    <property type="entry name" value="MPP_Dbr1_N"/>
    <property type="match status" value="1"/>
</dbReference>
<dbReference type="OrthoDB" id="407609at2759"/>
<evidence type="ECO:0000256" key="3">
    <source>
        <dbReference type="ARBA" id="ARBA00001954"/>
    </source>
</evidence>
<keyword evidence="7" id="KW-0479">Metal-binding</keyword>
<reference evidence="15 16" key="1">
    <citation type="journal article" date="2013" name="PLoS Genet.">
        <title>The genome and development-dependent transcriptomes of Pyronema confluens: a window into fungal evolution.</title>
        <authorList>
            <person name="Traeger S."/>
            <person name="Altegoer F."/>
            <person name="Freitag M."/>
            <person name="Gabaldon T."/>
            <person name="Kempken F."/>
            <person name="Kumar A."/>
            <person name="Marcet-Houben M."/>
            <person name="Poggeler S."/>
            <person name="Stajich J.E."/>
            <person name="Nowrousian M."/>
        </authorList>
    </citation>
    <scope>NUCLEOTIDE SEQUENCE [LARGE SCALE GENOMIC DNA]</scope>
    <source>
        <strain evidence="16">CBS 100304</strain>
        <tissue evidence="15">Vegetative mycelium</tissue>
    </source>
</reference>
<dbReference type="PANTHER" id="PTHR12849:SF0">
    <property type="entry name" value="LARIAT DEBRANCHING ENZYME"/>
    <property type="match status" value="1"/>
</dbReference>
<dbReference type="EMBL" id="HF935475">
    <property type="protein sequence ID" value="CCX30792.1"/>
    <property type="molecule type" value="Genomic_DNA"/>
</dbReference>
<evidence type="ECO:0000256" key="9">
    <source>
        <dbReference type="ARBA" id="ARBA00022833"/>
    </source>
</evidence>
<dbReference type="SUPFAM" id="SSF56300">
    <property type="entry name" value="Metallo-dependent phosphatases"/>
    <property type="match status" value="1"/>
</dbReference>
<dbReference type="STRING" id="1076935.U4LH16"/>
<evidence type="ECO:0000256" key="11">
    <source>
        <dbReference type="ARBA" id="ARBA00023211"/>
    </source>
</evidence>
<dbReference type="InterPro" id="IPR029052">
    <property type="entry name" value="Metallo-depent_PP-like"/>
</dbReference>
<dbReference type="Gene3D" id="3.60.21.10">
    <property type="match status" value="1"/>
</dbReference>
<feature type="region of interest" description="Disordered" evidence="13">
    <location>
        <begin position="397"/>
        <end position="416"/>
    </location>
</feature>
<keyword evidence="12" id="KW-0539">Nucleus</keyword>
<comment type="similarity">
    <text evidence="5">Belongs to the lariat debranching enzyme family.</text>
</comment>
<evidence type="ECO:0000256" key="6">
    <source>
        <dbReference type="ARBA" id="ARBA00022664"/>
    </source>
</evidence>
<dbReference type="OMA" id="GIDDPLC"/>
<protein>
    <submittedName>
        <fullName evidence="15">Similar to Lariat debranching enzyme acc. no. Q7T3E4</fullName>
    </submittedName>
</protein>
<dbReference type="SMART" id="SM01124">
    <property type="entry name" value="DBR1"/>
    <property type="match status" value="1"/>
</dbReference>
<organism evidence="15 16">
    <name type="scientific">Pyronema omphalodes (strain CBS 100304)</name>
    <name type="common">Pyronema confluens</name>
    <dbReference type="NCBI Taxonomy" id="1076935"/>
    <lineage>
        <taxon>Eukaryota</taxon>
        <taxon>Fungi</taxon>
        <taxon>Dikarya</taxon>
        <taxon>Ascomycota</taxon>
        <taxon>Pezizomycotina</taxon>
        <taxon>Pezizomycetes</taxon>
        <taxon>Pezizales</taxon>
        <taxon>Pyronemataceae</taxon>
        <taxon>Pyronema</taxon>
    </lineage>
</organism>
<evidence type="ECO:0000256" key="4">
    <source>
        <dbReference type="ARBA" id="ARBA00004123"/>
    </source>
</evidence>
<dbReference type="GO" id="GO:0008419">
    <property type="term" value="F:RNA lariat debranching enzyme activity"/>
    <property type="evidence" value="ECO:0007669"/>
    <property type="project" value="TreeGrafter"/>
</dbReference>
<proteinExistence type="inferred from homology"/>
<feature type="region of interest" description="Disordered" evidence="13">
    <location>
        <begin position="330"/>
        <end position="362"/>
    </location>
</feature>
<evidence type="ECO:0000256" key="12">
    <source>
        <dbReference type="ARBA" id="ARBA00023242"/>
    </source>
</evidence>
<evidence type="ECO:0000259" key="14">
    <source>
        <dbReference type="SMART" id="SM01124"/>
    </source>
</evidence>
<feature type="compositionally biased region" description="Low complexity" evidence="13">
    <location>
        <begin position="397"/>
        <end position="408"/>
    </location>
</feature>
<evidence type="ECO:0000256" key="2">
    <source>
        <dbReference type="ARBA" id="ARBA00001947"/>
    </source>
</evidence>
<comment type="subcellular location">
    <subcellularLocation>
        <location evidence="4">Nucleus</location>
    </subcellularLocation>
</comment>
<feature type="region of interest" description="Disordered" evidence="13">
    <location>
        <begin position="591"/>
        <end position="650"/>
    </location>
</feature>
<evidence type="ECO:0000313" key="16">
    <source>
        <dbReference type="Proteomes" id="UP000018144"/>
    </source>
</evidence>
<dbReference type="Proteomes" id="UP000018144">
    <property type="component" value="Unassembled WGS sequence"/>
</dbReference>
<comment type="cofactor">
    <cofactor evidence="3">
        <name>Fe(2+)</name>
        <dbReference type="ChEBI" id="CHEBI:29033"/>
    </cofactor>
</comment>
<keyword evidence="9" id="KW-0862">Zinc</keyword>
<comment type="cofactor">
    <cofactor evidence="2">
        <name>Zn(2+)</name>
        <dbReference type="ChEBI" id="CHEBI:29105"/>
    </cofactor>
</comment>
<dbReference type="GO" id="GO:0046872">
    <property type="term" value="F:metal ion binding"/>
    <property type="evidence" value="ECO:0007669"/>
    <property type="project" value="UniProtKB-KW"/>
</dbReference>
<dbReference type="PANTHER" id="PTHR12849">
    <property type="entry name" value="RNA LARIAT DEBRANCHING ENZYME"/>
    <property type="match status" value="1"/>
</dbReference>
<dbReference type="InterPro" id="IPR041816">
    <property type="entry name" value="Dbr1_N"/>
</dbReference>
<accession>U4LH16</accession>
<dbReference type="Pfam" id="PF00149">
    <property type="entry name" value="Metallophos"/>
    <property type="match status" value="1"/>
</dbReference>
<keyword evidence="10" id="KW-0408">Iron</keyword>
<evidence type="ECO:0000256" key="13">
    <source>
        <dbReference type="SAM" id="MobiDB-lite"/>
    </source>
</evidence>
<feature type="compositionally biased region" description="Basic and acidic residues" evidence="13">
    <location>
        <begin position="591"/>
        <end position="609"/>
    </location>
</feature>
<sequence>MYSGAEYICGYVSRRVLPITSCSSAPRLFSFPTNPRLHLHLHLRHRNYSTSKRLFVHMSNGTGEFHEGLRIAVEGCGHGQLNAIYDSVKKAEEENNFVVDLLIICGDFQAMRNLSDLEVMSCPPKYRDMADFHEYYSGKRKAPVLTLFIGGNHEASAYGMELFHGGWVAPNIFYMGVSNVIQVGNLRIGGLSGIYKSNDYTKPHYEVLPYLPNEIKSIYHIRTYDVYKLFQVQGKLDVMLSHDWPANIEHFGDTNALFKKKPFFIEDSKNGELGSPPAESLLKKLQPKYWFSGHLHVKFAAMVNHGDSSAANTAPPQPAAVTANPDELDLGLDDAAATNPDEIDLDGDDEPAPTAPPKNSDEIELDLDEGLANTTGHLAPATKNTDEIDLDLDDEASAASAPTAAAPANPDELSLDLDDDITATAPAAVAKPTSAPPVAIPAAVHNCTRFLALDKCLPHRDFLQILTVPFSSPLGPNRKRTGLYYDPEFLSISRFSNQFPGTTNEGVAALQGLSHDAVESGIKEAREWVEENVVKKDKLEVPENFVVTAPVHEEEAGKGEQPRPYRNEQTSTYCGLLGMEDWVSQSEEAWEQKKPRWESRMRDYEENGRGGHRGRGRGGFNRGGGRGGRGGRGRGGNRGGHGGRGGYQGP</sequence>
<dbReference type="GO" id="GO:0000398">
    <property type="term" value="P:mRNA splicing, via spliceosome"/>
    <property type="evidence" value="ECO:0007669"/>
    <property type="project" value="TreeGrafter"/>
</dbReference>
<evidence type="ECO:0000256" key="1">
    <source>
        <dbReference type="ARBA" id="ARBA00001936"/>
    </source>
</evidence>
<keyword evidence="11" id="KW-0464">Manganese</keyword>
<dbReference type="GO" id="GO:0005634">
    <property type="term" value="C:nucleus"/>
    <property type="evidence" value="ECO:0007669"/>
    <property type="project" value="UniProtKB-SubCell"/>
</dbReference>
<name>U4LH16_PYROM</name>
<keyword evidence="6" id="KW-0507">mRNA processing</keyword>
<dbReference type="InterPro" id="IPR004843">
    <property type="entry name" value="Calcineurin-like_PHP"/>
</dbReference>